<evidence type="ECO:0000256" key="9">
    <source>
        <dbReference type="ARBA" id="ARBA00023172"/>
    </source>
</evidence>
<proteinExistence type="inferred from homology"/>
<dbReference type="GO" id="GO:0006310">
    <property type="term" value="P:DNA recombination"/>
    <property type="evidence" value="ECO:0007669"/>
    <property type="project" value="UniProtKB-KW"/>
</dbReference>
<keyword evidence="11" id="KW-0539">Nucleus</keyword>
<protein>
    <submittedName>
        <fullName evidence="14">ATPdependent DNA helicase 2 subunit putative</fullName>
    </submittedName>
</protein>
<dbReference type="GO" id="GO:0003678">
    <property type="term" value="F:DNA helicase activity"/>
    <property type="evidence" value="ECO:0007669"/>
    <property type="project" value="InterPro"/>
</dbReference>
<dbReference type="InterPro" id="IPR036465">
    <property type="entry name" value="vWFA_dom_sf"/>
</dbReference>
<dbReference type="SMART" id="SM00559">
    <property type="entry name" value="Ku78"/>
    <property type="match status" value="1"/>
</dbReference>
<dbReference type="GO" id="GO:0016787">
    <property type="term" value="F:hydrolase activity"/>
    <property type="evidence" value="ECO:0007669"/>
    <property type="project" value="UniProtKB-KW"/>
</dbReference>
<dbReference type="Gene3D" id="1.10.720.30">
    <property type="entry name" value="SAP domain"/>
    <property type="match status" value="1"/>
</dbReference>
<dbReference type="Gene3D" id="1.10.1600.10">
    <property type="match status" value="1"/>
</dbReference>
<feature type="domain" description="SAP" evidence="13">
    <location>
        <begin position="618"/>
        <end position="652"/>
    </location>
</feature>
<gene>
    <name evidence="14" type="primary">AlNc14C94G5791</name>
    <name evidence="14" type="ORF">ALNC14_065710</name>
</gene>
<dbReference type="InterPro" id="IPR005161">
    <property type="entry name" value="Ku_N"/>
</dbReference>
<dbReference type="SUPFAM" id="SSF100939">
    <property type="entry name" value="SPOC domain-like"/>
    <property type="match status" value="1"/>
</dbReference>
<keyword evidence="8" id="KW-0238">DNA-binding</keyword>
<keyword evidence="5" id="KW-0378">Hydrolase</keyword>
<dbReference type="GO" id="GO:0000723">
    <property type="term" value="P:telomere maintenance"/>
    <property type="evidence" value="ECO:0007669"/>
    <property type="project" value="InterPro"/>
</dbReference>
<dbReference type="EMBL" id="FR824139">
    <property type="protein sequence ID" value="CCA20428.1"/>
    <property type="molecule type" value="Genomic_DNA"/>
</dbReference>
<dbReference type="NCBIfam" id="TIGR00578">
    <property type="entry name" value="ku70"/>
    <property type="match status" value="1"/>
</dbReference>
<dbReference type="Gene3D" id="3.40.50.410">
    <property type="entry name" value="von Willebrand factor, type A domain"/>
    <property type="match status" value="1"/>
</dbReference>
<dbReference type="AlphaFoldDB" id="F0WGR4"/>
<accession>F0WGR4</accession>
<evidence type="ECO:0000256" key="4">
    <source>
        <dbReference type="ARBA" id="ARBA00022763"/>
    </source>
</evidence>
<reference evidence="14" key="1">
    <citation type="journal article" date="2011" name="PLoS Biol.">
        <title>Gene gain and loss during evolution of obligate parasitism in the white rust pathogen of Arabidopsis thaliana.</title>
        <authorList>
            <person name="Kemen E."/>
            <person name="Gardiner A."/>
            <person name="Schultz-Larsen T."/>
            <person name="Kemen A.C."/>
            <person name="Balmuth A.L."/>
            <person name="Robert-Seilaniantz A."/>
            <person name="Bailey K."/>
            <person name="Holub E."/>
            <person name="Studholme D.J."/>
            <person name="Maclean D."/>
            <person name="Jones J.D."/>
        </authorList>
    </citation>
    <scope>NUCLEOTIDE SEQUENCE</scope>
</reference>
<keyword evidence="9" id="KW-0233">DNA recombination</keyword>
<dbReference type="InterPro" id="IPR005160">
    <property type="entry name" value="Ku_C"/>
</dbReference>
<evidence type="ECO:0000256" key="8">
    <source>
        <dbReference type="ARBA" id="ARBA00023125"/>
    </source>
</evidence>
<reference evidence="14" key="2">
    <citation type="submission" date="2011-02" db="EMBL/GenBank/DDBJ databases">
        <authorList>
            <person name="MacLean D."/>
        </authorList>
    </citation>
    <scope>NUCLEOTIDE SEQUENCE</scope>
</reference>
<dbReference type="GO" id="GO:0005524">
    <property type="term" value="F:ATP binding"/>
    <property type="evidence" value="ECO:0007669"/>
    <property type="project" value="UniProtKB-KW"/>
</dbReference>
<dbReference type="InterPro" id="IPR003034">
    <property type="entry name" value="SAP_dom"/>
</dbReference>
<comment type="subcellular location">
    <subcellularLocation>
        <location evidence="1">Nucleus</location>
    </subcellularLocation>
</comment>
<dbReference type="Pfam" id="PF03730">
    <property type="entry name" value="Ku_C"/>
    <property type="match status" value="1"/>
</dbReference>
<dbReference type="SUPFAM" id="SSF53300">
    <property type="entry name" value="vWA-like"/>
    <property type="match status" value="1"/>
</dbReference>
<dbReference type="GO" id="GO:0003690">
    <property type="term" value="F:double-stranded DNA binding"/>
    <property type="evidence" value="ECO:0007669"/>
    <property type="project" value="TreeGrafter"/>
</dbReference>
<dbReference type="InterPro" id="IPR047087">
    <property type="entry name" value="KU70_core_dom"/>
</dbReference>
<dbReference type="Gene3D" id="2.40.290.10">
    <property type="match status" value="1"/>
</dbReference>
<dbReference type="GO" id="GO:0043564">
    <property type="term" value="C:Ku70:Ku80 complex"/>
    <property type="evidence" value="ECO:0007669"/>
    <property type="project" value="InterPro"/>
</dbReference>
<dbReference type="InterPro" id="IPR036361">
    <property type="entry name" value="SAP_dom_sf"/>
</dbReference>
<dbReference type="CDD" id="cd00788">
    <property type="entry name" value="KU70"/>
    <property type="match status" value="1"/>
</dbReference>
<dbReference type="InterPro" id="IPR006165">
    <property type="entry name" value="Ku70"/>
</dbReference>
<dbReference type="HOGENOM" id="CLU_014815_2_0_1"/>
<dbReference type="InterPro" id="IPR027388">
    <property type="entry name" value="Ku70_bridge/pillars_dom_sf"/>
</dbReference>
<evidence type="ECO:0000256" key="1">
    <source>
        <dbReference type="ARBA" id="ARBA00004123"/>
    </source>
</evidence>
<keyword evidence="4" id="KW-0227">DNA damage</keyword>
<dbReference type="Gene3D" id="4.10.970.10">
    <property type="entry name" value="Ku70, bridge and pillars"/>
    <property type="match status" value="1"/>
</dbReference>
<evidence type="ECO:0000256" key="2">
    <source>
        <dbReference type="ARBA" id="ARBA00005240"/>
    </source>
</evidence>
<keyword evidence="7" id="KW-0067">ATP-binding</keyword>
<dbReference type="GO" id="GO:0003684">
    <property type="term" value="F:damaged DNA binding"/>
    <property type="evidence" value="ECO:0007669"/>
    <property type="project" value="InterPro"/>
</dbReference>
<keyword evidence="3" id="KW-0547">Nucleotide-binding</keyword>
<feature type="chain" id="PRO_5003263430" evidence="12">
    <location>
        <begin position="25"/>
        <end position="660"/>
    </location>
</feature>
<dbReference type="InterPro" id="IPR006164">
    <property type="entry name" value="DNA_bd_Ku70/Ku80"/>
</dbReference>
<dbReference type="PANTHER" id="PTHR12604">
    <property type="entry name" value="KU AUTOANTIGEN DNA HELICASE"/>
    <property type="match status" value="1"/>
</dbReference>
<name>F0WGR4_9STRA</name>
<dbReference type="SUPFAM" id="SSF68906">
    <property type="entry name" value="SAP domain"/>
    <property type="match status" value="1"/>
</dbReference>
<dbReference type="GO" id="GO:0006303">
    <property type="term" value="P:double-strand break repair via nonhomologous end joining"/>
    <property type="evidence" value="ECO:0007669"/>
    <property type="project" value="InterPro"/>
</dbReference>
<dbReference type="Pfam" id="PF02735">
    <property type="entry name" value="Ku"/>
    <property type="match status" value="1"/>
</dbReference>
<evidence type="ECO:0000259" key="13">
    <source>
        <dbReference type="PROSITE" id="PS50800"/>
    </source>
</evidence>
<dbReference type="InterPro" id="IPR016194">
    <property type="entry name" value="SPOC-like_C_dom_sf"/>
</dbReference>
<dbReference type="PROSITE" id="PS50800">
    <property type="entry name" value="SAP"/>
    <property type="match status" value="1"/>
</dbReference>
<dbReference type="PANTHER" id="PTHR12604:SF2">
    <property type="entry name" value="X-RAY REPAIR CROSS-COMPLEMENTING PROTEIN 6"/>
    <property type="match status" value="1"/>
</dbReference>
<comment type="similarity">
    <text evidence="2">Belongs to the ku70 family.</text>
</comment>
<feature type="signal peptide" evidence="12">
    <location>
        <begin position="1"/>
        <end position="24"/>
    </location>
</feature>
<evidence type="ECO:0000256" key="3">
    <source>
        <dbReference type="ARBA" id="ARBA00022741"/>
    </source>
</evidence>
<evidence type="ECO:0000256" key="12">
    <source>
        <dbReference type="SAM" id="SignalP"/>
    </source>
</evidence>
<evidence type="ECO:0000313" key="14">
    <source>
        <dbReference type="EMBL" id="CCA20428.1"/>
    </source>
</evidence>
<evidence type="ECO:0000256" key="5">
    <source>
        <dbReference type="ARBA" id="ARBA00022801"/>
    </source>
</evidence>
<organism evidence="14">
    <name type="scientific">Albugo laibachii Nc14</name>
    <dbReference type="NCBI Taxonomy" id="890382"/>
    <lineage>
        <taxon>Eukaryota</taxon>
        <taxon>Sar</taxon>
        <taxon>Stramenopiles</taxon>
        <taxon>Oomycota</taxon>
        <taxon>Peronosporomycetes</taxon>
        <taxon>Albuginales</taxon>
        <taxon>Albuginaceae</taxon>
        <taxon>Albugo</taxon>
    </lineage>
</organism>
<evidence type="ECO:0000256" key="6">
    <source>
        <dbReference type="ARBA" id="ARBA00022806"/>
    </source>
</evidence>
<evidence type="ECO:0000256" key="7">
    <source>
        <dbReference type="ARBA" id="ARBA00022840"/>
    </source>
</evidence>
<sequence>MSNASDWVVLFFIEFHWIIIRTLAMDVWNDTQAEDNEASQEWTEVRQGKDALLILLDIRESMFTPCTSPQSKKLSDDQKDPITWFHACIKVIIKIMKSKIIARDNSLIGIIFFGSNKATGNTALGQIYEYQTLSYPSAQRIKALKTVYATPSDNIQSEFNSMQMHEELAVSNILWQAGTVFSEAKLNGIDTQRIWIFTNDDAPVLPDGMERSRFQIQAQNHIELNRSLSLFYIHPPDTPTFSLTIFYDIVFQDVMRDTSEKKSNIIQSAFGITSLNDLMETLLRKRFRKRRLAILPLRLTATISIGVELYALAIVQHKSTPIFLNASTNKPLSSETKWLCEDTGAYLSPENIKKYHPYGGTRIYFSKDDIIELKYVDTPSLHLICFHSIESLCQRENIRSPYFIFPNDNFVEKSSKAFVSLLCAMEKKRKYALARMIARKYSEPRYVALLPQREEYDELGQIRPTGFHVVFLPYCDDIRDVCVENYESPAVDEKALELAMAMMKKLELAEVPRFENPELQKHYASIQALALDEEELEYDESHDSTLPDEAGFRQGDVQDAIERYRNAFGDMSEIVEMKRKAQSKSKNVKRPKAIAEAQLSPAKVFDTRKWREMDENSLQKTTVKEMQMFLRFHNQSTSGRKADLMHRIEMFLNSEADEEN</sequence>
<keyword evidence="6 14" id="KW-0347">Helicase</keyword>
<dbReference type="Pfam" id="PF03731">
    <property type="entry name" value="Ku_N"/>
    <property type="match status" value="1"/>
</dbReference>
<keyword evidence="10" id="KW-0234">DNA repair</keyword>
<dbReference type="GO" id="GO:0042162">
    <property type="term" value="F:telomeric DNA binding"/>
    <property type="evidence" value="ECO:0007669"/>
    <property type="project" value="InterPro"/>
</dbReference>
<dbReference type="SMART" id="SM00513">
    <property type="entry name" value="SAP"/>
    <property type="match status" value="1"/>
</dbReference>
<evidence type="ECO:0000256" key="11">
    <source>
        <dbReference type="ARBA" id="ARBA00023242"/>
    </source>
</evidence>
<dbReference type="PIRSF" id="PIRSF003033">
    <property type="entry name" value="Ku70"/>
    <property type="match status" value="1"/>
</dbReference>
<keyword evidence="12" id="KW-0732">Signal</keyword>
<evidence type="ECO:0000256" key="10">
    <source>
        <dbReference type="ARBA" id="ARBA00023204"/>
    </source>
</evidence>